<dbReference type="CDD" id="cd00077">
    <property type="entry name" value="HDc"/>
    <property type="match status" value="1"/>
</dbReference>
<feature type="domain" description="HD/PDEase" evidence="2">
    <location>
        <begin position="76"/>
        <end position="237"/>
    </location>
</feature>
<dbReference type="PANTHER" id="PTHR35795:SF1">
    <property type="entry name" value="BIS(5'-NUCLEOSYL)-TETRAPHOSPHATASE, SYMMETRICAL"/>
    <property type="match status" value="1"/>
</dbReference>
<dbReference type="Pfam" id="PF01966">
    <property type="entry name" value="HD"/>
    <property type="match status" value="1"/>
</dbReference>
<evidence type="ECO:0000256" key="1">
    <source>
        <dbReference type="ARBA" id="ARBA00022801"/>
    </source>
</evidence>
<protein>
    <submittedName>
        <fullName evidence="3">dGTPase</fullName>
    </submittedName>
</protein>
<evidence type="ECO:0000313" key="4">
    <source>
        <dbReference type="Proteomes" id="UP000255423"/>
    </source>
</evidence>
<sequence>MEWNASVKKQIESRLMEKENSLAEYACKSASAIRYHEVPGDIRPNFSRDADKIIHSYCYSRYIDKTQAFYLVENDHITHRVLHVQLVAKIARTIGRFLNLNEDLIEAISLGHDVGHTPFGHDGERIVSKFLQERGEGIFEHNVQSFRLFNDLEAYGKGLNLTAQVLDGIICHNGEILKNEYGCNRSKTPKKLLEEYKNSLDGTLKSKEMVPMTLEGCVMRISDVIAYVGRDIEDAIILKLVKREDIPQEITKILGSKNSEIVNTLITDLVNNSLDKETLVFSPEVFDALNQLKNWNYKNIYLNPKKSTQDEKIKMMFRTVLEECLDELKSGVKKATGINHWCESLGEKYRETTSLPRIVADYVSGMTDDYLMNAYKEIVMPKSFGVSFGEK</sequence>
<dbReference type="InterPro" id="IPR006674">
    <property type="entry name" value="HD_domain"/>
</dbReference>
<organism evidence="3 4">
    <name type="scientific">Fibrobacter succinogenes</name>
    <name type="common">Bacteroides succinogenes</name>
    <dbReference type="NCBI Taxonomy" id="833"/>
    <lineage>
        <taxon>Bacteria</taxon>
        <taxon>Pseudomonadati</taxon>
        <taxon>Fibrobacterota</taxon>
        <taxon>Fibrobacteria</taxon>
        <taxon>Fibrobacterales</taxon>
        <taxon>Fibrobacteraceae</taxon>
        <taxon>Fibrobacter</taxon>
    </lineage>
</organism>
<dbReference type="PANTHER" id="PTHR35795">
    <property type="entry name" value="SLR1885 PROTEIN"/>
    <property type="match status" value="1"/>
</dbReference>
<dbReference type="Proteomes" id="UP000255423">
    <property type="component" value="Unassembled WGS sequence"/>
</dbReference>
<reference evidence="3 4" key="1">
    <citation type="submission" date="2017-08" db="EMBL/GenBank/DDBJ databases">
        <authorList>
            <person name="de Groot N.N."/>
        </authorList>
    </citation>
    <scope>NUCLEOTIDE SEQUENCE [LARGE SCALE GENOMIC DNA]</scope>
    <source>
        <strain evidence="3 4">HM2</strain>
    </source>
</reference>
<dbReference type="InterPro" id="IPR026875">
    <property type="entry name" value="PHydrolase_assoc_dom"/>
</dbReference>
<dbReference type="AlphaFoldDB" id="A0A380S5W1"/>
<proteinExistence type="predicted"/>
<name>A0A380S5W1_FIBSU</name>
<dbReference type="Pfam" id="PF13286">
    <property type="entry name" value="HD_assoc"/>
    <property type="match status" value="1"/>
</dbReference>
<evidence type="ECO:0000259" key="2">
    <source>
        <dbReference type="SMART" id="SM00471"/>
    </source>
</evidence>
<accession>A0A380S5W1</accession>
<dbReference type="GO" id="GO:0016787">
    <property type="term" value="F:hydrolase activity"/>
    <property type="evidence" value="ECO:0007669"/>
    <property type="project" value="UniProtKB-KW"/>
</dbReference>
<dbReference type="SUPFAM" id="SSF109604">
    <property type="entry name" value="HD-domain/PDEase-like"/>
    <property type="match status" value="1"/>
</dbReference>
<keyword evidence="1" id="KW-0378">Hydrolase</keyword>
<gene>
    <name evidence="3" type="ORF">SAMN05661053_1773</name>
</gene>
<dbReference type="RefSeq" id="WP_109572882.1">
    <property type="nucleotide sequence ID" value="NZ_UHJL01000002.1"/>
</dbReference>
<dbReference type="SMART" id="SM00471">
    <property type="entry name" value="HDc"/>
    <property type="match status" value="1"/>
</dbReference>
<dbReference type="InterPro" id="IPR051094">
    <property type="entry name" value="Diverse_Catalytic_Enzymes"/>
</dbReference>
<dbReference type="InterPro" id="IPR003607">
    <property type="entry name" value="HD/PDEase_dom"/>
</dbReference>
<dbReference type="Gene3D" id="1.10.3210.10">
    <property type="entry name" value="Hypothetical protein af1432"/>
    <property type="match status" value="1"/>
</dbReference>
<evidence type="ECO:0000313" key="3">
    <source>
        <dbReference type="EMBL" id="SUQ24373.1"/>
    </source>
</evidence>
<dbReference type="EMBL" id="UHJL01000002">
    <property type="protein sequence ID" value="SUQ24373.1"/>
    <property type="molecule type" value="Genomic_DNA"/>
</dbReference>